<proteinExistence type="predicted"/>
<protein>
    <submittedName>
        <fullName evidence="1">Uncharacterized protein</fullName>
    </submittedName>
</protein>
<accession>A0A7G9A4G2</accession>
<reference evidence="1" key="1">
    <citation type="submission" date="2020-07" db="EMBL/GenBank/DDBJ databases">
        <title>Dissolved microcystin release linked to lysis of a Microcystis spp. bloom in Lake Erie (USA) attributed to a novel cyanophage.</title>
        <authorList>
            <person name="McKindles K.M."/>
            <person name="Manes M.A."/>
            <person name="DeMarco J.R."/>
            <person name="McClure A."/>
            <person name="McKay R.M."/>
            <person name="Davis T.W."/>
            <person name="Bullerjahn G.S."/>
        </authorList>
    </citation>
    <scope>NUCLEOTIDE SEQUENCE</scope>
</reference>
<dbReference type="EMBL" id="MT840187">
    <property type="protein sequence ID" value="QNL31635.1"/>
    <property type="molecule type" value="Genomic_DNA"/>
</dbReference>
<name>A0A7G9A4G2_9VIRU</name>
<evidence type="ECO:0000313" key="1">
    <source>
        <dbReference type="EMBL" id="QNL31635.1"/>
    </source>
</evidence>
<organism evidence="1">
    <name type="scientific">Bacteriophage sp</name>
    <dbReference type="NCBI Taxonomy" id="38018"/>
    <lineage>
        <taxon>Viruses</taxon>
    </lineage>
</organism>
<sequence>MFHLNFAEKDENGNPKNQTFTVAAIIRDKKGILKEYSHNINTEADVTEIFEYYNQKWDLLYFKAIDVKTGQVIKLK</sequence>